<dbReference type="GeneID" id="87918249"/>
<dbReference type="GO" id="GO:0016020">
    <property type="term" value="C:membrane"/>
    <property type="evidence" value="ECO:0007669"/>
    <property type="project" value="UniProtKB-SubCell"/>
</dbReference>
<evidence type="ECO:0000256" key="2">
    <source>
        <dbReference type="SAM" id="MobiDB-lite"/>
    </source>
</evidence>
<dbReference type="CDD" id="cd17324">
    <property type="entry name" value="MFS_NepI_like"/>
    <property type="match status" value="1"/>
</dbReference>
<dbReference type="PANTHER" id="PTHR42910:SF1">
    <property type="entry name" value="MAJOR FACILITATOR SUPERFAMILY (MFS) PROFILE DOMAIN-CONTAINING PROTEIN"/>
    <property type="match status" value="1"/>
</dbReference>
<dbReference type="PANTHER" id="PTHR42910">
    <property type="entry name" value="TRANSPORTER SCO4007-RELATED"/>
    <property type="match status" value="1"/>
</dbReference>
<keyword evidence="6" id="KW-1185">Reference proteome</keyword>
<feature type="transmembrane region" description="Helical" evidence="3">
    <location>
        <begin position="166"/>
        <end position="184"/>
    </location>
</feature>
<dbReference type="RefSeq" id="XP_062757011.1">
    <property type="nucleotide sequence ID" value="XM_062898344.1"/>
</dbReference>
<reference evidence="5" key="1">
    <citation type="submission" date="2023-11" db="EMBL/GenBank/DDBJ databases">
        <title>The genome sequences of three competitors of mushroom-forming fungi.</title>
        <authorList>
            <person name="Beijen E."/>
            <person name="Ohm R.A."/>
        </authorList>
    </citation>
    <scope>NUCLEOTIDE SEQUENCE</scope>
    <source>
        <strain evidence="5">CBS 100526</strain>
    </source>
</reference>
<sequence length="562" mass="61611">MAEGSGGDKLLDVKPLTTLLIGRSLIKEERGGIDEPKPLRSQLSSQEKRPPERQRSPAGTDSDGSDGSDWRRHRGRKGFNRPFPDHLQAPLDTAVVKMESGRELRNVMASDLRVWICMIHTPSTFAMAMLMVDFQVAAFSVANLYYTHPILHIIAEDFGITDERASLVPTVLQAGYATGLLFIVPVGDIVRRRPMIISLVFVTSLFWLGCTLTKTFESFLGLSYVVGLFTVTPQLMFPLTVRYAPARHRPTMTAIVMSGLVFGILVARLLSGIVTEYTNWRNIYWMSFGLQLAIVILAFLLLPDFPVLRPGASYPSILVKMVKLPFKHPVLTQSALISFLLMGMFTSFWTTLTFQLAGPPFHLSTLVIGLFALVGMSPVLFSPIFSRLVMTRVHPSGTLIIGHIILLAAVCIGTFTGTFSLAGPVIWASIGDLGMNIVTVSNRMAFASVEPTAQNSVNSVYMVFTFCGQLFGTAVGNKLYASGGWIRSGSLSIGLIGAGLLLVLVRGPHETGWFGWSGGWEVRTKVLRAREAANSEEVSESTEHPSDEEAAIPRENEVKEKS</sequence>
<evidence type="ECO:0000256" key="3">
    <source>
        <dbReference type="SAM" id="Phobius"/>
    </source>
</evidence>
<dbReference type="EMBL" id="JAWRVG010000012">
    <property type="protein sequence ID" value="KAK4077024.1"/>
    <property type="molecule type" value="Genomic_DNA"/>
</dbReference>
<feature type="domain" description="Major facilitator superfamily (MFS) profile" evidence="4">
    <location>
        <begin position="126"/>
        <end position="511"/>
    </location>
</feature>
<dbReference type="AlphaFoldDB" id="A0AAE1M6D4"/>
<keyword evidence="3" id="KW-1133">Transmembrane helix</keyword>
<dbReference type="GO" id="GO:0022857">
    <property type="term" value="F:transmembrane transporter activity"/>
    <property type="evidence" value="ECO:0007669"/>
    <property type="project" value="InterPro"/>
</dbReference>
<accession>A0AAE1M6D4</accession>
<dbReference type="Pfam" id="PF07690">
    <property type="entry name" value="MFS_1"/>
    <property type="match status" value="1"/>
</dbReference>
<feature type="transmembrane region" description="Helical" evidence="3">
    <location>
        <begin position="196"/>
        <end position="216"/>
    </location>
</feature>
<feature type="compositionally biased region" description="Basic and acidic residues" evidence="2">
    <location>
        <begin position="25"/>
        <end position="38"/>
    </location>
</feature>
<feature type="transmembrane region" description="Helical" evidence="3">
    <location>
        <begin position="222"/>
        <end position="241"/>
    </location>
</feature>
<feature type="transmembrane region" description="Helical" evidence="3">
    <location>
        <begin position="125"/>
        <end position="146"/>
    </location>
</feature>
<feature type="transmembrane region" description="Helical" evidence="3">
    <location>
        <begin position="283"/>
        <end position="302"/>
    </location>
</feature>
<feature type="compositionally biased region" description="Low complexity" evidence="2">
    <location>
        <begin position="56"/>
        <end position="67"/>
    </location>
</feature>
<feature type="region of interest" description="Disordered" evidence="2">
    <location>
        <begin position="25"/>
        <end position="84"/>
    </location>
</feature>
<protein>
    <recommendedName>
        <fullName evidence="4">Major facilitator superfamily (MFS) profile domain-containing protein</fullName>
    </recommendedName>
</protein>
<comment type="subcellular location">
    <subcellularLocation>
        <location evidence="1">Membrane</location>
        <topology evidence="1">Multi-pass membrane protein</topology>
    </subcellularLocation>
</comment>
<feature type="region of interest" description="Disordered" evidence="2">
    <location>
        <begin position="531"/>
        <end position="562"/>
    </location>
</feature>
<dbReference type="Proteomes" id="UP001273209">
    <property type="component" value="Unassembled WGS sequence"/>
</dbReference>
<feature type="transmembrane region" description="Helical" evidence="3">
    <location>
        <begin position="253"/>
        <end position="271"/>
    </location>
</feature>
<dbReference type="InterPro" id="IPR011701">
    <property type="entry name" value="MFS"/>
</dbReference>
<comment type="caution">
    <text evidence="5">The sequence shown here is derived from an EMBL/GenBank/DDBJ whole genome shotgun (WGS) entry which is preliminary data.</text>
</comment>
<evidence type="ECO:0000313" key="5">
    <source>
        <dbReference type="EMBL" id="KAK4077024.1"/>
    </source>
</evidence>
<feature type="transmembrane region" description="Helical" evidence="3">
    <location>
        <begin position="330"/>
        <end position="349"/>
    </location>
</feature>
<dbReference type="Gene3D" id="1.20.1250.20">
    <property type="entry name" value="MFS general substrate transporter like domains"/>
    <property type="match status" value="1"/>
</dbReference>
<feature type="compositionally biased region" description="Basic and acidic residues" evidence="2">
    <location>
        <begin position="46"/>
        <end position="55"/>
    </location>
</feature>
<gene>
    <name evidence="5" type="ORF">Triagg1_3991</name>
</gene>
<evidence type="ECO:0000256" key="1">
    <source>
        <dbReference type="ARBA" id="ARBA00004141"/>
    </source>
</evidence>
<feature type="transmembrane region" description="Helical" evidence="3">
    <location>
        <begin position="397"/>
        <end position="415"/>
    </location>
</feature>
<dbReference type="InterPro" id="IPR036259">
    <property type="entry name" value="MFS_trans_sf"/>
</dbReference>
<name>A0AAE1M6D4_9HYPO</name>
<proteinExistence type="predicted"/>
<dbReference type="SUPFAM" id="SSF103473">
    <property type="entry name" value="MFS general substrate transporter"/>
    <property type="match status" value="1"/>
</dbReference>
<feature type="compositionally biased region" description="Basic and acidic residues" evidence="2">
    <location>
        <begin position="541"/>
        <end position="562"/>
    </location>
</feature>
<feature type="transmembrane region" description="Helical" evidence="3">
    <location>
        <begin position="361"/>
        <end position="385"/>
    </location>
</feature>
<feature type="transmembrane region" description="Helical" evidence="3">
    <location>
        <begin position="485"/>
        <end position="505"/>
    </location>
</feature>
<keyword evidence="3" id="KW-0472">Membrane</keyword>
<evidence type="ECO:0000313" key="6">
    <source>
        <dbReference type="Proteomes" id="UP001273209"/>
    </source>
</evidence>
<evidence type="ECO:0000259" key="4">
    <source>
        <dbReference type="PROSITE" id="PS50850"/>
    </source>
</evidence>
<dbReference type="InterPro" id="IPR020846">
    <property type="entry name" value="MFS_dom"/>
</dbReference>
<keyword evidence="3" id="KW-0812">Transmembrane</keyword>
<dbReference type="PROSITE" id="PS50850">
    <property type="entry name" value="MFS"/>
    <property type="match status" value="1"/>
</dbReference>
<organism evidence="5 6">
    <name type="scientific">Trichoderma aggressivum f. europaeum</name>
    <dbReference type="NCBI Taxonomy" id="173218"/>
    <lineage>
        <taxon>Eukaryota</taxon>
        <taxon>Fungi</taxon>
        <taxon>Dikarya</taxon>
        <taxon>Ascomycota</taxon>
        <taxon>Pezizomycotina</taxon>
        <taxon>Sordariomycetes</taxon>
        <taxon>Hypocreomycetidae</taxon>
        <taxon>Hypocreales</taxon>
        <taxon>Hypocreaceae</taxon>
        <taxon>Trichoderma</taxon>
    </lineage>
</organism>